<evidence type="ECO:0000256" key="9">
    <source>
        <dbReference type="ARBA" id="ARBA00045104"/>
    </source>
</evidence>
<dbReference type="EMBL" id="JAVFKY010000006">
    <property type="protein sequence ID" value="KAK5575180.1"/>
    <property type="molecule type" value="Genomic_DNA"/>
</dbReference>
<dbReference type="Gene3D" id="3.40.50.2000">
    <property type="entry name" value="Glycogen Phosphorylase B"/>
    <property type="match status" value="2"/>
</dbReference>
<comment type="subcellular location">
    <subcellularLocation>
        <location evidence="10">Endoplasmic reticulum membrane</location>
        <topology evidence="10">Single-pass membrane protein</topology>
    </subcellularLocation>
</comment>
<dbReference type="SUPFAM" id="SSF53756">
    <property type="entry name" value="UDP-Glycosyltransferase/glycogen phosphorylase"/>
    <property type="match status" value="1"/>
</dbReference>
<feature type="transmembrane region" description="Helical" evidence="10">
    <location>
        <begin position="80"/>
        <end position="99"/>
    </location>
</feature>
<evidence type="ECO:0000256" key="7">
    <source>
        <dbReference type="ARBA" id="ARBA00023136"/>
    </source>
</evidence>
<gene>
    <name evidence="13" type="ORF">RB653_010436</name>
</gene>
<keyword evidence="2 10" id="KW-0328">Glycosyltransferase</keyword>
<dbReference type="InterPro" id="IPR001296">
    <property type="entry name" value="Glyco_trans_1"/>
</dbReference>
<dbReference type="EC" id="2.4.1.132" evidence="10"/>
<keyword evidence="4 10" id="KW-0812">Transmembrane</keyword>
<comment type="similarity">
    <text evidence="10">Belongs to the glycosyltransferase group 1 family.</text>
</comment>
<comment type="pathway">
    <text evidence="1 10">Protein modification; protein glycosylation.</text>
</comment>
<proteinExistence type="inferred from homology"/>
<comment type="function">
    <text evidence="10">Mannosylates Man(2)GlcNAc(2)-dolichol diphosphate and Man(1)GlcNAc(2)-dolichol diphosphate to form Man(3)GlcNAc(2)-dolichol diphosphate.</text>
</comment>
<comment type="caution">
    <text evidence="13">The sequence shown here is derived from an EMBL/GenBank/DDBJ whole genome shotgun (WGS) entry which is preliminary data.</text>
</comment>
<dbReference type="FunFam" id="3.40.50.2000:FF:000210">
    <property type="entry name" value="Alpha-1,3/1,6-mannosyltransferase ALG2"/>
    <property type="match status" value="1"/>
</dbReference>
<keyword evidence="14" id="KW-1185">Reference proteome</keyword>
<evidence type="ECO:0000256" key="4">
    <source>
        <dbReference type="ARBA" id="ARBA00022692"/>
    </source>
</evidence>
<dbReference type="CDD" id="cd03805">
    <property type="entry name" value="GT4_ALG2-like"/>
    <property type="match status" value="1"/>
</dbReference>
<dbReference type="InterPro" id="IPR027054">
    <property type="entry name" value="ALG2"/>
</dbReference>
<comment type="catalytic activity">
    <reaction evidence="9 10">
        <text>an alpha-D-Man-(1-&gt;3)-beta-D-Man-(1-&gt;4)-beta-D-GlcNAc-(1-&gt;4)-alpha-D-GlcNAc-diphospho-di-trans,poly-cis-dolichol + GDP-alpha-D-mannose = an alpha-D-Man-(1-&gt;3)-[alpha-D-Man-(1-&gt;6)]-beta-D-Man-(1-&gt;4)-beta-D-GlcNAc-(1-&gt;4)-alpha-D-GlcNAc-diphospho-di-trans,poly-cis-dolichol + GDP + H(+)</text>
        <dbReference type="Rhea" id="RHEA:29519"/>
        <dbReference type="Rhea" id="RHEA-COMP:19513"/>
        <dbReference type="Rhea" id="RHEA-COMP:19515"/>
        <dbReference type="ChEBI" id="CHEBI:15378"/>
        <dbReference type="ChEBI" id="CHEBI:57527"/>
        <dbReference type="ChEBI" id="CHEBI:58189"/>
        <dbReference type="ChEBI" id="CHEBI:132510"/>
        <dbReference type="ChEBI" id="CHEBI:132511"/>
        <dbReference type="EC" id="2.4.1.257"/>
    </reaction>
    <physiologicalReaction direction="left-to-right" evidence="9 10">
        <dbReference type="Rhea" id="RHEA:29520"/>
    </physiologicalReaction>
</comment>
<dbReference type="FunFam" id="3.40.50.2000:FF:000630">
    <property type="entry name" value="Alpha-1,3/1,6-mannosyltransferase ALG2"/>
    <property type="match status" value="1"/>
</dbReference>
<dbReference type="Pfam" id="PF00534">
    <property type="entry name" value="Glycos_transf_1"/>
    <property type="match status" value="1"/>
</dbReference>
<keyword evidence="7 10" id="KW-0472">Membrane</keyword>
<sequence>MALKDENGLNIAILHPDLGIGGAERLIVDLALGLKSVGNNQVTMYTSRHDPKRCFKETSNGELDVHVAGGYFPRHFFNRFMVICAIIRNLLASLYIIFFSGQKYDVIVLDQISASIPLFKLFTNSKVLFYCHFPDKLLTSRTSLIKRIYRVPIDLFEEFTTGCADQVLVNSNFTSSIYKKSFKHLKTKPSVLYPIINTNEFDKTKQSYDFSNQPKENNLINPIKLNDKEFFLSINRYERKKDLKLALDAFSVFLSNNESGSKGKDIYLVFAGGYDTGLKENVEHLQELKDKTKEYGLEERVIFLCTINEEQKQWLLLNCCCLIYTPSYEHFGITPLEGMYASKPVIAVNNGGPLETVVDGKTGYLCNPTVKEFADAFNKIISDPINSTKMGINGKKRVNEKFSFKPFAQNLNTIIKNL</sequence>
<accession>A0AAN7YVV0</accession>
<protein>
    <recommendedName>
        <fullName evidence="10">Alpha-1,3/1,6-mannosyltransferase ALG2</fullName>
        <ecNumber evidence="10">2.4.1.132</ecNumber>
        <ecNumber evidence="10">2.4.1.257</ecNumber>
    </recommendedName>
    <alternativeName>
        <fullName evidence="10">GDP-Man:Man(1)GlcNAc(2)-PP-Dol alpha-1,3-mannosyltransferase</fullName>
    </alternativeName>
</protein>
<keyword evidence="3 10" id="KW-0808">Transferase</keyword>
<evidence type="ECO:0000256" key="10">
    <source>
        <dbReference type="RuleBase" id="RU367136"/>
    </source>
</evidence>
<evidence type="ECO:0000313" key="14">
    <source>
        <dbReference type="Proteomes" id="UP001344447"/>
    </source>
</evidence>
<evidence type="ECO:0000259" key="11">
    <source>
        <dbReference type="Pfam" id="PF00534"/>
    </source>
</evidence>
<dbReference type="GO" id="GO:0102704">
    <property type="term" value="F:GDP-Man:Man(2)GlcNAc(2)-PP-Dol alpha-1,6-mannosyltransferase activity"/>
    <property type="evidence" value="ECO:0007669"/>
    <property type="project" value="UniProtKB-UniRule"/>
</dbReference>
<dbReference type="GO" id="GO:0005789">
    <property type="term" value="C:endoplasmic reticulum membrane"/>
    <property type="evidence" value="ECO:0007669"/>
    <property type="project" value="UniProtKB-SubCell"/>
</dbReference>
<organism evidence="13 14">
    <name type="scientific">Dictyostelium firmibasis</name>
    <dbReference type="NCBI Taxonomy" id="79012"/>
    <lineage>
        <taxon>Eukaryota</taxon>
        <taxon>Amoebozoa</taxon>
        <taxon>Evosea</taxon>
        <taxon>Eumycetozoa</taxon>
        <taxon>Dictyostelia</taxon>
        <taxon>Dictyosteliales</taxon>
        <taxon>Dictyosteliaceae</taxon>
        <taxon>Dictyostelium</taxon>
    </lineage>
</organism>
<name>A0AAN7YVV0_9MYCE</name>
<evidence type="ECO:0000256" key="5">
    <source>
        <dbReference type="ARBA" id="ARBA00022824"/>
    </source>
</evidence>
<dbReference type="PANTHER" id="PTHR45918">
    <property type="entry name" value="ALPHA-1,3/1,6-MANNOSYLTRANSFERASE ALG2"/>
    <property type="match status" value="1"/>
</dbReference>
<evidence type="ECO:0000256" key="1">
    <source>
        <dbReference type="ARBA" id="ARBA00004922"/>
    </source>
</evidence>
<dbReference type="EC" id="2.4.1.257" evidence="10"/>
<keyword evidence="5" id="KW-0256">Endoplasmic reticulum</keyword>
<reference evidence="13 14" key="1">
    <citation type="submission" date="2023-11" db="EMBL/GenBank/DDBJ databases">
        <title>Dfirmibasis_genome.</title>
        <authorList>
            <person name="Edelbroek B."/>
            <person name="Kjellin J."/>
            <person name="Jerlstrom-Hultqvist J."/>
            <person name="Soderbom F."/>
        </authorList>
    </citation>
    <scope>NUCLEOTIDE SEQUENCE [LARGE SCALE GENOMIC DNA]</scope>
    <source>
        <strain evidence="13 14">TNS-C-14</strain>
    </source>
</reference>
<dbReference type="GO" id="GO:0004378">
    <property type="term" value="F:GDP-Man:Man(1)GlcNAc(2)-PP-Dol alpha-1,3-mannosyltransferase activity"/>
    <property type="evidence" value="ECO:0007669"/>
    <property type="project" value="UniProtKB-UniRule"/>
</dbReference>
<feature type="domain" description="Glycosyltransferase subfamily 4-like N-terminal" evidence="12">
    <location>
        <begin position="20"/>
        <end position="199"/>
    </location>
</feature>
<dbReference type="InterPro" id="IPR028098">
    <property type="entry name" value="Glyco_trans_4-like_N"/>
</dbReference>
<dbReference type="Pfam" id="PF13439">
    <property type="entry name" value="Glyco_transf_4"/>
    <property type="match status" value="1"/>
</dbReference>
<evidence type="ECO:0000256" key="3">
    <source>
        <dbReference type="ARBA" id="ARBA00022679"/>
    </source>
</evidence>
<dbReference type="Proteomes" id="UP001344447">
    <property type="component" value="Unassembled WGS sequence"/>
</dbReference>
<dbReference type="AlphaFoldDB" id="A0AAN7YVV0"/>
<evidence type="ECO:0000313" key="13">
    <source>
        <dbReference type="EMBL" id="KAK5575180.1"/>
    </source>
</evidence>
<evidence type="ECO:0000256" key="6">
    <source>
        <dbReference type="ARBA" id="ARBA00022989"/>
    </source>
</evidence>
<keyword evidence="6 10" id="KW-1133">Transmembrane helix</keyword>
<dbReference type="PANTHER" id="PTHR45918:SF1">
    <property type="entry name" value="ALPHA-1,3_1,6-MANNOSYLTRANSFERASE ALG2"/>
    <property type="match status" value="1"/>
</dbReference>
<evidence type="ECO:0000259" key="12">
    <source>
        <dbReference type="Pfam" id="PF13439"/>
    </source>
</evidence>
<evidence type="ECO:0000256" key="8">
    <source>
        <dbReference type="ARBA" id="ARBA00045103"/>
    </source>
</evidence>
<feature type="domain" description="Glycosyl transferase family 1" evidence="11">
    <location>
        <begin position="226"/>
        <end position="397"/>
    </location>
</feature>
<evidence type="ECO:0000256" key="2">
    <source>
        <dbReference type="ARBA" id="ARBA00022676"/>
    </source>
</evidence>
<comment type="catalytic activity">
    <reaction evidence="8 10">
        <text>a beta-D-Man-(1-&gt;4)-beta-D-GlcNAc-(1-&gt;4)-alpha-D-GlcNAc-diphospho-di-trans,poly-cis-dolichol + GDP-alpha-D-mannose = an alpha-D-Man-(1-&gt;3)-beta-D-Man-(1-&gt;4)-beta-D-GlcNAc-(1-&gt;4)-alpha-D-GlcNAc-diphospho-di-trans,poly-cis-dolichol + GDP + H(+)</text>
        <dbReference type="Rhea" id="RHEA:29515"/>
        <dbReference type="Rhea" id="RHEA-COMP:19511"/>
        <dbReference type="Rhea" id="RHEA-COMP:19513"/>
        <dbReference type="ChEBI" id="CHEBI:15378"/>
        <dbReference type="ChEBI" id="CHEBI:57527"/>
        <dbReference type="ChEBI" id="CHEBI:58189"/>
        <dbReference type="ChEBI" id="CHEBI:58472"/>
        <dbReference type="ChEBI" id="CHEBI:132510"/>
        <dbReference type="EC" id="2.4.1.132"/>
    </reaction>
    <physiologicalReaction direction="left-to-right" evidence="8 10">
        <dbReference type="Rhea" id="RHEA:29516"/>
    </physiologicalReaction>
</comment>